<dbReference type="CDD" id="cd06225">
    <property type="entry name" value="HAMP"/>
    <property type="match status" value="1"/>
</dbReference>
<dbReference type="InterPro" id="IPR050640">
    <property type="entry name" value="Bact_2-comp_sensor_kinase"/>
</dbReference>
<comment type="caution">
    <text evidence="15">The sequence shown here is derived from an EMBL/GenBank/DDBJ whole genome shotgun (WGS) entry which is preliminary data.</text>
</comment>
<dbReference type="SUPFAM" id="SSF55874">
    <property type="entry name" value="ATPase domain of HSP90 chaperone/DNA topoisomerase II/histidine kinase"/>
    <property type="match status" value="1"/>
</dbReference>
<keyword evidence="4" id="KW-1003">Cell membrane</keyword>
<evidence type="ECO:0000313" key="15">
    <source>
        <dbReference type="EMBL" id="MFC4303809.1"/>
    </source>
</evidence>
<gene>
    <name evidence="15" type="ORF">ACFO1S_10175</name>
</gene>
<keyword evidence="10" id="KW-0902">Two-component regulatory system</keyword>
<evidence type="ECO:0000256" key="11">
    <source>
        <dbReference type="ARBA" id="ARBA00023136"/>
    </source>
</evidence>
<dbReference type="GO" id="GO:0004673">
    <property type="term" value="F:protein histidine kinase activity"/>
    <property type="evidence" value="ECO:0007669"/>
    <property type="project" value="UniProtKB-EC"/>
</dbReference>
<keyword evidence="12" id="KW-1133">Transmembrane helix</keyword>
<proteinExistence type="predicted"/>
<protein>
    <recommendedName>
        <fullName evidence="3">histidine kinase</fullName>
        <ecNumber evidence="3">2.7.13.3</ecNumber>
    </recommendedName>
</protein>
<dbReference type="InterPro" id="IPR036890">
    <property type="entry name" value="HATPase_C_sf"/>
</dbReference>
<keyword evidence="5" id="KW-0597">Phosphoprotein</keyword>
<keyword evidence="8 15" id="KW-0418">Kinase</keyword>
<dbReference type="EMBL" id="JBHSED010000015">
    <property type="protein sequence ID" value="MFC4303809.1"/>
    <property type="molecule type" value="Genomic_DNA"/>
</dbReference>
<keyword evidence="9" id="KW-0067">ATP-binding</keyword>
<dbReference type="InterPro" id="IPR003594">
    <property type="entry name" value="HATPase_dom"/>
</dbReference>
<evidence type="ECO:0000256" key="12">
    <source>
        <dbReference type="SAM" id="Phobius"/>
    </source>
</evidence>
<evidence type="ECO:0000259" key="13">
    <source>
        <dbReference type="PROSITE" id="PS50109"/>
    </source>
</evidence>
<dbReference type="Pfam" id="PF00672">
    <property type="entry name" value="HAMP"/>
    <property type="match status" value="1"/>
</dbReference>
<evidence type="ECO:0000256" key="2">
    <source>
        <dbReference type="ARBA" id="ARBA00004651"/>
    </source>
</evidence>
<evidence type="ECO:0000256" key="8">
    <source>
        <dbReference type="ARBA" id="ARBA00022777"/>
    </source>
</evidence>
<dbReference type="PROSITE" id="PS50109">
    <property type="entry name" value="HIS_KIN"/>
    <property type="match status" value="1"/>
</dbReference>
<evidence type="ECO:0000256" key="3">
    <source>
        <dbReference type="ARBA" id="ARBA00012438"/>
    </source>
</evidence>
<dbReference type="PROSITE" id="PS50885">
    <property type="entry name" value="HAMP"/>
    <property type="match status" value="1"/>
</dbReference>
<accession>A0ABV8SBR0</accession>
<dbReference type="RefSeq" id="WP_204603731.1">
    <property type="nucleotide sequence ID" value="NZ_JBHSED010000015.1"/>
</dbReference>
<dbReference type="SUPFAM" id="SSF158472">
    <property type="entry name" value="HAMP domain-like"/>
    <property type="match status" value="1"/>
</dbReference>
<feature type="domain" description="HAMP" evidence="14">
    <location>
        <begin position="323"/>
        <end position="375"/>
    </location>
</feature>
<dbReference type="SMART" id="SM00387">
    <property type="entry name" value="HATPase_c"/>
    <property type="match status" value="1"/>
</dbReference>
<comment type="catalytic activity">
    <reaction evidence="1">
        <text>ATP + protein L-histidine = ADP + protein N-phospho-L-histidine.</text>
        <dbReference type="EC" id="2.7.13.3"/>
    </reaction>
</comment>
<sequence length="607" mass="68968">MKRIIRPFRDLSIKNKMFISFLLVLTASSGLFVLVNSYLTARDTEKQARFSLDVVLEQSRSFLNYKTSSIRKVVDIMVIHDTIQALVAKDSEVYRENIGNWLLDEYVFNQLIYNVQTNPDIQSLSLYMRGGMAAIQETDQFLRLENVQDEDWFARLEESDRPYLWIPSERVDPGDTDSVSFFRKTPSPLDNHDFAGLLRARMPRESLVQILDQALFTKSTTALLVNSRNELIASSSGAKIADLNAVIQALESANKTDAFDTVTLNAEKTLIGDVPVEHTDWRFILIVPQRDIVAIAQKSRNQMLVIFLFVAAMTFPLAFWVSASGTIRIRRLTKNMRKVGIDNFKPNLDPRNQDEIGELITTFNRMITRIDDLAADKYQLGLEVKNMELRALQAQINPHFLYNTLDMANWLAMKYNAEDIRVLITSLSDFYKLSLSNGEDFISVRDELAHVAAYVRIQNMRFRDRIHLQFEVPEELMALRTLKLLLQPLVENAILHGIMEKETQTGTILIQGSREGDMLELVVRDDGIGMPEATLRGIVDGTLKKKSGGYGIRNIHHRLELIFGYPYGLNVESVPGVGTTATIRIPAQSLETEETLIPRSQSRGTEA</sequence>
<evidence type="ECO:0000256" key="5">
    <source>
        <dbReference type="ARBA" id="ARBA00022553"/>
    </source>
</evidence>
<dbReference type="InterPro" id="IPR005467">
    <property type="entry name" value="His_kinase_dom"/>
</dbReference>
<dbReference type="Gene3D" id="1.10.287.130">
    <property type="match status" value="1"/>
</dbReference>
<dbReference type="SMART" id="SM00304">
    <property type="entry name" value="HAMP"/>
    <property type="match status" value="1"/>
</dbReference>
<keyword evidence="12" id="KW-0812">Transmembrane</keyword>
<keyword evidence="6 15" id="KW-0808">Transferase</keyword>
<evidence type="ECO:0000256" key="9">
    <source>
        <dbReference type="ARBA" id="ARBA00022840"/>
    </source>
</evidence>
<keyword evidence="16" id="KW-1185">Reference proteome</keyword>
<evidence type="ECO:0000259" key="14">
    <source>
        <dbReference type="PROSITE" id="PS50885"/>
    </source>
</evidence>
<evidence type="ECO:0000313" key="16">
    <source>
        <dbReference type="Proteomes" id="UP001595755"/>
    </source>
</evidence>
<evidence type="ECO:0000256" key="10">
    <source>
        <dbReference type="ARBA" id="ARBA00023012"/>
    </source>
</evidence>
<evidence type="ECO:0000256" key="6">
    <source>
        <dbReference type="ARBA" id="ARBA00022679"/>
    </source>
</evidence>
<comment type="subcellular location">
    <subcellularLocation>
        <location evidence="2">Cell membrane</location>
        <topology evidence="2">Multi-pass membrane protein</topology>
    </subcellularLocation>
</comment>
<dbReference type="Gene3D" id="3.30.450.20">
    <property type="entry name" value="PAS domain"/>
    <property type="match status" value="1"/>
</dbReference>
<organism evidence="15 16">
    <name type="scientific">Cohnella boryungensis</name>
    <dbReference type="NCBI Taxonomy" id="768479"/>
    <lineage>
        <taxon>Bacteria</taxon>
        <taxon>Bacillati</taxon>
        <taxon>Bacillota</taxon>
        <taxon>Bacilli</taxon>
        <taxon>Bacillales</taxon>
        <taxon>Paenibacillaceae</taxon>
        <taxon>Cohnella</taxon>
    </lineage>
</organism>
<name>A0ABV8SBR0_9BACL</name>
<dbReference type="Gene3D" id="3.30.565.10">
    <property type="entry name" value="Histidine kinase-like ATPase, C-terminal domain"/>
    <property type="match status" value="1"/>
</dbReference>
<keyword evidence="11 12" id="KW-0472">Membrane</keyword>
<feature type="transmembrane region" description="Helical" evidence="12">
    <location>
        <begin position="303"/>
        <end position="327"/>
    </location>
</feature>
<dbReference type="PANTHER" id="PTHR34220:SF7">
    <property type="entry name" value="SENSOR HISTIDINE KINASE YPDA"/>
    <property type="match status" value="1"/>
</dbReference>
<feature type="domain" description="Histidine kinase" evidence="13">
    <location>
        <begin position="417"/>
        <end position="589"/>
    </location>
</feature>
<reference evidence="16" key="1">
    <citation type="journal article" date="2019" name="Int. J. Syst. Evol. Microbiol.">
        <title>The Global Catalogue of Microorganisms (GCM) 10K type strain sequencing project: providing services to taxonomists for standard genome sequencing and annotation.</title>
        <authorList>
            <consortium name="The Broad Institute Genomics Platform"/>
            <consortium name="The Broad Institute Genome Sequencing Center for Infectious Disease"/>
            <person name="Wu L."/>
            <person name="Ma J."/>
        </authorList>
    </citation>
    <scope>NUCLEOTIDE SEQUENCE [LARGE SCALE GENOMIC DNA]</scope>
    <source>
        <strain evidence="16">CGMCC 4.1641</strain>
    </source>
</reference>
<dbReference type="InterPro" id="IPR010559">
    <property type="entry name" value="Sig_transdc_His_kin_internal"/>
</dbReference>
<evidence type="ECO:0000256" key="7">
    <source>
        <dbReference type="ARBA" id="ARBA00022741"/>
    </source>
</evidence>
<keyword evidence="7" id="KW-0547">Nucleotide-binding</keyword>
<evidence type="ECO:0000256" key="4">
    <source>
        <dbReference type="ARBA" id="ARBA00022475"/>
    </source>
</evidence>
<dbReference type="Proteomes" id="UP001595755">
    <property type="component" value="Unassembled WGS sequence"/>
</dbReference>
<dbReference type="PANTHER" id="PTHR34220">
    <property type="entry name" value="SENSOR HISTIDINE KINASE YPDA"/>
    <property type="match status" value="1"/>
</dbReference>
<dbReference type="InterPro" id="IPR003660">
    <property type="entry name" value="HAMP_dom"/>
</dbReference>
<dbReference type="Pfam" id="PF02518">
    <property type="entry name" value="HATPase_c"/>
    <property type="match status" value="1"/>
</dbReference>
<dbReference type="EC" id="2.7.13.3" evidence="3"/>
<evidence type="ECO:0000256" key="1">
    <source>
        <dbReference type="ARBA" id="ARBA00000085"/>
    </source>
</evidence>
<dbReference type="Pfam" id="PF06580">
    <property type="entry name" value="His_kinase"/>
    <property type="match status" value="1"/>
</dbReference>